<dbReference type="PANTHER" id="PTHR43080:SF2">
    <property type="entry name" value="CBS DOMAIN-CONTAINING PROTEIN"/>
    <property type="match status" value="1"/>
</dbReference>
<gene>
    <name evidence="4" type="ORF">IPA_02465</name>
</gene>
<dbReference type="InterPro" id="IPR000644">
    <property type="entry name" value="CBS_dom"/>
</dbReference>
<dbReference type="SUPFAM" id="SSF54631">
    <property type="entry name" value="CBS-domain pair"/>
    <property type="match status" value="2"/>
</dbReference>
<feature type="domain" description="CBS" evidence="3">
    <location>
        <begin position="95"/>
        <end position="153"/>
    </location>
</feature>
<organism evidence="4 5">
    <name type="scientific">Ignicoccus pacificus DSM 13166</name>
    <dbReference type="NCBI Taxonomy" id="940294"/>
    <lineage>
        <taxon>Archaea</taxon>
        <taxon>Thermoproteota</taxon>
        <taxon>Thermoprotei</taxon>
        <taxon>Desulfurococcales</taxon>
        <taxon>Desulfurococcaceae</taxon>
        <taxon>Ignicoccus</taxon>
    </lineage>
</organism>
<keyword evidence="5" id="KW-1185">Reference proteome</keyword>
<dbReference type="AlphaFoldDB" id="A0A977KC76"/>
<reference evidence="4" key="1">
    <citation type="submission" date="2013-11" db="EMBL/GenBank/DDBJ databases">
        <title>Comparative genomics of Ignicoccus.</title>
        <authorList>
            <person name="Podar M."/>
        </authorList>
    </citation>
    <scope>NUCLEOTIDE SEQUENCE</scope>
    <source>
        <strain evidence="4">DSM 13166</strain>
    </source>
</reference>
<evidence type="ECO:0000313" key="4">
    <source>
        <dbReference type="EMBL" id="UXD22196.1"/>
    </source>
</evidence>
<protein>
    <recommendedName>
        <fullName evidence="3">CBS domain-containing protein</fullName>
    </recommendedName>
</protein>
<dbReference type="Gene3D" id="3.10.580.10">
    <property type="entry name" value="CBS-domain"/>
    <property type="match status" value="2"/>
</dbReference>
<keyword evidence="1 2" id="KW-0129">CBS domain</keyword>
<evidence type="ECO:0000259" key="3">
    <source>
        <dbReference type="PROSITE" id="PS51371"/>
    </source>
</evidence>
<dbReference type="SMART" id="SM00116">
    <property type="entry name" value="CBS"/>
    <property type="match status" value="4"/>
</dbReference>
<name>A0A977KC76_9CREN</name>
<dbReference type="Pfam" id="PF00571">
    <property type="entry name" value="CBS"/>
    <property type="match status" value="4"/>
</dbReference>
<evidence type="ECO:0000256" key="1">
    <source>
        <dbReference type="ARBA" id="ARBA00023122"/>
    </source>
</evidence>
<dbReference type="PANTHER" id="PTHR43080">
    <property type="entry name" value="CBS DOMAIN-CONTAINING PROTEIN CBSX3, MITOCHONDRIAL"/>
    <property type="match status" value="1"/>
</dbReference>
<dbReference type="KEGG" id="ipc:IPA_02465"/>
<proteinExistence type="predicted"/>
<dbReference type="EMBL" id="CP006868">
    <property type="protein sequence ID" value="UXD22196.1"/>
    <property type="molecule type" value="Genomic_DNA"/>
</dbReference>
<feature type="domain" description="CBS" evidence="3">
    <location>
        <begin position="28"/>
        <end position="84"/>
    </location>
</feature>
<dbReference type="PROSITE" id="PS51371">
    <property type="entry name" value="CBS"/>
    <property type="match status" value="2"/>
</dbReference>
<dbReference type="Proteomes" id="UP001063698">
    <property type="component" value="Chromosome"/>
</dbReference>
<evidence type="ECO:0000313" key="5">
    <source>
        <dbReference type="Proteomes" id="UP001063698"/>
    </source>
</evidence>
<dbReference type="Gene3D" id="3.90.1280.20">
    <property type="match status" value="1"/>
</dbReference>
<dbReference type="InterPro" id="IPR051257">
    <property type="entry name" value="Diverse_CBS-Domain"/>
</dbReference>
<dbReference type="InterPro" id="IPR046342">
    <property type="entry name" value="CBS_dom_sf"/>
</dbReference>
<evidence type="ECO:0000256" key="2">
    <source>
        <dbReference type="PROSITE-ProRule" id="PRU00703"/>
    </source>
</evidence>
<accession>A0A977KC76</accession>
<sequence length="275" mass="30322">MLLEIWGFQALEWGSEWRRHYVNVMDYATKRVIGISPENDLMSAANLMIELRIRHLPVKDSSNRLIGMIGMREIASVLLQGGREALEKEKVSDHINVQPVKVTPDVPLLKAVELMLEAGVGSVVIVDDMDRIQGIVTEKDLVKFLAVVPSIERVENITTNISTYVLAGSSVREVLELMMELWTRHLVMSKEGKVIGIVNMTDLVRKGIEESLSAPADEVVEPTEVVPPSTPISQVAALMVAKGKEAVLVGPKDSPDGIVTERNMVRGALEVLSRL</sequence>